<evidence type="ECO:0000313" key="2">
    <source>
        <dbReference type="EMBL" id="RCV09351.1"/>
    </source>
</evidence>
<protein>
    <submittedName>
        <fullName evidence="2">Uncharacterized protein</fullName>
    </submittedName>
</protein>
<organism evidence="2">
    <name type="scientific">Setaria italica</name>
    <name type="common">Foxtail millet</name>
    <name type="synonym">Panicum italicum</name>
    <dbReference type="NCBI Taxonomy" id="4555"/>
    <lineage>
        <taxon>Eukaryota</taxon>
        <taxon>Viridiplantae</taxon>
        <taxon>Streptophyta</taxon>
        <taxon>Embryophyta</taxon>
        <taxon>Tracheophyta</taxon>
        <taxon>Spermatophyta</taxon>
        <taxon>Magnoliopsida</taxon>
        <taxon>Liliopsida</taxon>
        <taxon>Poales</taxon>
        <taxon>Poaceae</taxon>
        <taxon>PACMAD clade</taxon>
        <taxon>Panicoideae</taxon>
        <taxon>Panicodae</taxon>
        <taxon>Paniceae</taxon>
        <taxon>Cenchrinae</taxon>
        <taxon>Setaria</taxon>
    </lineage>
</organism>
<name>A0A368PU79_SETIT</name>
<feature type="region of interest" description="Disordered" evidence="1">
    <location>
        <begin position="49"/>
        <end position="131"/>
    </location>
</feature>
<sequence length="131" mass="14326">MYPQVTAGPSDPAHPPLRSSGSRTARLPAPHIHGSPVCLALRWERAERRPKLRPIPCSQTSRPFSIATRSPTSVARFRRRRPSSPDPPLPSSVAASVARFHRPETGTHTTGTVAPRGRGHPQRGCKSPRHD</sequence>
<gene>
    <name evidence="2" type="ORF">SETIT_2G020700v2</name>
</gene>
<accession>A0A368PU79</accession>
<dbReference type="EMBL" id="CM003529">
    <property type="protein sequence ID" value="RCV09351.1"/>
    <property type="molecule type" value="Genomic_DNA"/>
</dbReference>
<reference evidence="2" key="2">
    <citation type="submission" date="2015-07" db="EMBL/GenBank/DDBJ databases">
        <authorList>
            <person name="Noorani M."/>
        </authorList>
    </citation>
    <scope>NUCLEOTIDE SEQUENCE</scope>
    <source>
        <strain evidence="2">Yugu1</strain>
    </source>
</reference>
<feature type="region of interest" description="Disordered" evidence="1">
    <location>
        <begin position="1"/>
        <end position="34"/>
    </location>
</feature>
<dbReference type="EMBL" id="CM003529">
    <property type="protein sequence ID" value="RCV09352.1"/>
    <property type="molecule type" value="Genomic_DNA"/>
</dbReference>
<feature type="compositionally biased region" description="Basic residues" evidence="1">
    <location>
        <begin position="117"/>
        <end position="131"/>
    </location>
</feature>
<dbReference type="AlphaFoldDB" id="A0A368PU79"/>
<evidence type="ECO:0000256" key="1">
    <source>
        <dbReference type="SAM" id="MobiDB-lite"/>
    </source>
</evidence>
<reference evidence="2" key="1">
    <citation type="journal article" date="2012" name="Nat. Biotechnol.">
        <title>Reference genome sequence of the model plant Setaria.</title>
        <authorList>
            <person name="Bennetzen J.L."/>
            <person name="Schmutz J."/>
            <person name="Wang H."/>
            <person name="Percifield R."/>
            <person name="Hawkins J."/>
            <person name="Pontaroli A.C."/>
            <person name="Estep M."/>
            <person name="Feng L."/>
            <person name="Vaughn J.N."/>
            <person name="Grimwood J."/>
            <person name="Jenkins J."/>
            <person name="Barry K."/>
            <person name="Lindquist E."/>
            <person name="Hellsten U."/>
            <person name="Deshpande S."/>
            <person name="Wang X."/>
            <person name="Wu X."/>
            <person name="Mitros T."/>
            <person name="Triplett J."/>
            <person name="Yang X."/>
            <person name="Ye C.Y."/>
            <person name="Mauro-Herrera M."/>
            <person name="Wang L."/>
            <person name="Li P."/>
            <person name="Sharma M."/>
            <person name="Sharma R."/>
            <person name="Ronald P.C."/>
            <person name="Panaud O."/>
            <person name="Kellogg E.A."/>
            <person name="Brutnell T.P."/>
            <person name="Doust A.N."/>
            <person name="Tuskan G.A."/>
            <person name="Rokhsar D."/>
            <person name="Devos K.M."/>
        </authorList>
    </citation>
    <scope>NUCLEOTIDE SEQUENCE [LARGE SCALE GENOMIC DNA]</scope>
    <source>
        <strain evidence="2">Yugu1</strain>
    </source>
</reference>
<proteinExistence type="predicted"/>